<evidence type="ECO:0000313" key="2">
    <source>
        <dbReference type="Proteomes" id="UP000028990"/>
    </source>
</evidence>
<gene>
    <name evidence="1" type="ORF">H920_01014</name>
</gene>
<proteinExistence type="predicted"/>
<accession>A0A091DZH7</accession>
<sequence length="268" mass="29749">MDTGRVPALQLTWAPSVLVGLPESGKRALHTLHLPLLRILSDPFSFHRVSVLVTKPMEDTHSTSPQSQKTVEKQHPYLTRRRLLMPGSRPRLPALVLSLAEEELTQEMMGSLGKEGTSPQRSDLQQGGKKHRCQSISAVEQFFSPDTVGSHWINSVLSQLKQRQAQTSHVWRLKGNHVEYQGGRAGGTNQVALLPVWPFMSLSACPLRCSTVVQQLCDLRKCPLRPGPASVVLQGHNSTHFLSQGPVTKLQENSCLWKRLGHSSCEHT</sequence>
<dbReference type="EMBL" id="KN120802">
    <property type="protein sequence ID" value="KFO37529.1"/>
    <property type="molecule type" value="Genomic_DNA"/>
</dbReference>
<reference evidence="1 2" key="1">
    <citation type="submission" date="2013-11" db="EMBL/GenBank/DDBJ databases">
        <title>The Damaraland mole rat (Fukomys damarensis) genome and evolution of African mole rats.</title>
        <authorList>
            <person name="Gladyshev V.N."/>
            <person name="Fang X."/>
        </authorList>
    </citation>
    <scope>NUCLEOTIDE SEQUENCE [LARGE SCALE GENOMIC DNA]</scope>
    <source>
        <tissue evidence="1">Liver</tissue>
    </source>
</reference>
<protein>
    <submittedName>
        <fullName evidence="1">Uncharacterized protein</fullName>
    </submittedName>
</protein>
<organism evidence="1 2">
    <name type="scientific">Fukomys damarensis</name>
    <name type="common">Damaraland mole rat</name>
    <name type="synonym">Cryptomys damarensis</name>
    <dbReference type="NCBI Taxonomy" id="885580"/>
    <lineage>
        <taxon>Eukaryota</taxon>
        <taxon>Metazoa</taxon>
        <taxon>Chordata</taxon>
        <taxon>Craniata</taxon>
        <taxon>Vertebrata</taxon>
        <taxon>Euteleostomi</taxon>
        <taxon>Mammalia</taxon>
        <taxon>Eutheria</taxon>
        <taxon>Euarchontoglires</taxon>
        <taxon>Glires</taxon>
        <taxon>Rodentia</taxon>
        <taxon>Hystricomorpha</taxon>
        <taxon>Bathyergidae</taxon>
        <taxon>Fukomys</taxon>
    </lineage>
</organism>
<name>A0A091DZH7_FUKDA</name>
<evidence type="ECO:0000313" key="1">
    <source>
        <dbReference type="EMBL" id="KFO37529.1"/>
    </source>
</evidence>
<keyword evidence="2" id="KW-1185">Reference proteome</keyword>
<dbReference type="AlphaFoldDB" id="A0A091DZH7"/>
<dbReference type="Proteomes" id="UP000028990">
    <property type="component" value="Unassembled WGS sequence"/>
</dbReference>